<dbReference type="PANTHER" id="PTHR42643:SF24">
    <property type="entry name" value="IONOTROPIC RECEPTOR 60A"/>
    <property type="match status" value="1"/>
</dbReference>
<evidence type="ECO:0000256" key="7">
    <source>
        <dbReference type="ARBA" id="ARBA00023170"/>
    </source>
</evidence>
<evidence type="ECO:0000256" key="11">
    <source>
        <dbReference type="SAM" id="SignalP"/>
    </source>
</evidence>
<evidence type="ECO:0000256" key="3">
    <source>
        <dbReference type="ARBA" id="ARBA00022475"/>
    </source>
</evidence>
<protein>
    <submittedName>
        <fullName evidence="13">Variant Ionotropic Glutamate Receptor</fullName>
    </submittedName>
</protein>
<dbReference type="OrthoDB" id="6353409at2759"/>
<evidence type="ECO:0000256" key="10">
    <source>
        <dbReference type="SAM" id="Phobius"/>
    </source>
</evidence>
<accession>A0A423UA53</accession>
<keyword evidence="4 10" id="KW-0812">Transmembrane</keyword>
<dbReference type="EMBL" id="QCYY01000241">
    <property type="protein sequence ID" value="ROT85591.1"/>
    <property type="molecule type" value="Genomic_DNA"/>
</dbReference>
<dbReference type="GO" id="GO:0050906">
    <property type="term" value="P:detection of stimulus involved in sensory perception"/>
    <property type="evidence" value="ECO:0007669"/>
    <property type="project" value="UniProtKB-ARBA"/>
</dbReference>
<gene>
    <name evidence="13" type="ORF">C7M84_011122</name>
</gene>
<feature type="chain" id="PRO_5019262792" evidence="11">
    <location>
        <begin position="23"/>
        <end position="654"/>
    </location>
</feature>
<name>A0A423UA53_PENVA</name>
<evidence type="ECO:0000256" key="6">
    <source>
        <dbReference type="ARBA" id="ARBA00023136"/>
    </source>
</evidence>
<feature type="non-terminal residue" evidence="13">
    <location>
        <position position="654"/>
    </location>
</feature>
<dbReference type="Gene3D" id="1.10.287.70">
    <property type="match status" value="1"/>
</dbReference>
<comment type="subcellular location">
    <subcellularLocation>
        <location evidence="1">Cell membrane</location>
        <topology evidence="1">Multi-pass membrane protein</topology>
    </subcellularLocation>
</comment>
<keyword evidence="3" id="KW-1003">Cell membrane</keyword>
<feature type="transmembrane region" description="Helical" evidence="10">
    <location>
        <begin position="397"/>
        <end position="417"/>
    </location>
</feature>
<evidence type="ECO:0000313" key="13">
    <source>
        <dbReference type="EMBL" id="ROT85591.1"/>
    </source>
</evidence>
<dbReference type="GO" id="GO:0015276">
    <property type="term" value="F:ligand-gated monoatomic ion channel activity"/>
    <property type="evidence" value="ECO:0007669"/>
    <property type="project" value="InterPro"/>
</dbReference>
<dbReference type="AlphaFoldDB" id="A0A423UA53"/>
<dbReference type="Proteomes" id="UP000283509">
    <property type="component" value="Unassembled WGS sequence"/>
</dbReference>
<keyword evidence="6 10" id="KW-0472">Membrane</keyword>
<reference evidence="13 14" key="1">
    <citation type="submission" date="2018-04" db="EMBL/GenBank/DDBJ databases">
        <authorList>
            <person name="Zhang X."/>
            <person name="Yuan J."/>
            <person name="Li F."/>
            <person name="Xiang J."/>
        </authorList>
    </citation>
    <scope>NUCLEOTIDE SEQUENCE [LARGE SCALE GENOMIC DNA]</scope>
    <source>
        <tissue evidence="13">Muscle</tissue>
    </source>
</reference>
<organism evidence="13 14">
    <name type="scientific">Penaeus vannamei</name>
    <name type="common">Whiteleg shrimp</name>
    <name type="synonym">Litopenaeus vannamei</name>
    <dbReference type="NCBI Taxonomy" id="6689"/>
    <lineage>
        <taxon>Eukaryota</taxon>
        <taxon>Metazoa</taxon>
        <taxon>Ecdysozoa</taxon>
        <taxon>Arthropoda</taxon>
        <taxon>Crustacea</taxon>
        <taxon>Multicrustacea</taxon>
        <taxon>Malacostraca</taxon>
        <taxon>Eumalacostraca</taxon>
        <taxon>Eucarida</taxon>
        <taxon>Decapoda</taxon>
        <taxon>Dendrobranchiata</taxon>
        <taxon>Penaeoidea</taxon>
        <taxon>Penaeidae</taxon>
        <taxon>Penaeus</taxon>
    </lineage>
</organism>
<comment type="caution">
    <text evidence="13">The sequence shown here is derived from an EMBL/GenBank/DDBJ whole genome shotgun (WGS) entry which is preliminary data.</text>
</comment>
<keyword evidence="14" id="KW-1185">Reference proteome</keyword>
<keyword evidence="11" id="KW-0732">Signal</keyword>
<feature type="region of interest" description="Disordered" evidence="9">
    <location>
        <begin position="612"/>
        <end position="632"/>
    </location>
</feature>
<sequence>MPTALSLREGALISFLIICVSARFHYDAKTTEFQDDEGRAIGAALEMASRSTCALVLFNDGTQSSGSVAKIIHQARPPWGVGVFHIPLHGEAEPNQSQFTQVVAEARKMRISSRCVSVVVASRSAAFLSRFAAASLRDRLLVWETRLLLVTQLDPAVLQALFRDHWNFAMMNTAALNLEERHGERSKNGPQVVRVGAWTPEHGLFVRQRQSVFPDKYSNFHGARVNVTALPWPPNWEEETLTYSPDGARVTRYSGTDYFAMETLAQVFNFSINLIPTKDFVEVTNKVEERTAFLTGLTYAIIPKRLERHDFILAYDFFYSTFSMATPSLEPRWQNLFRPLSPQVWAAVVSSLLVAFVAVRLVCRVTEGNTVTTSHEFQELFKILLGQDLDQRFARTLAGRVVFGAWLVFALVIGSAYRGNLTASLTLPVLPSRPETLREIVEAADGICMPPYGEDWKRSLLASDYELYRRLGELLYIVPSSDKALHLASEQNFAAMANRRYLDYIIALNFTEASGRSKLYVGKDNFYITPAGFPIPHDAPYKPKFQKYIFAFAEVSSNISRELRVYSGGGDARDSSCTASSNKNVNVRGDDEFVQGLYVKWRKDMVEEARKRSLKKHRAERSGKESEKEDEEASRALTLTLMQGPFLILAFGWA</sequence>
<evidence type="ECO:0000256" key="1">
    <source>
        <dbReference type="ARBA" id="ARBA00004651"/>
    </source>
</evidence>
<evidence type="ECO:0000256" key="2">
    <source>
        <dbReference type="ARBA" id="ARBA00008685"/>
    </source>
</evidence>
<evidence type="ECO:0000313" key="14">
    <source>
        <dbReference type="Proteomes" id="UP000283509"/>
    </source>
</evidence>
<feature type="signal peptide" evidence="11">
    <location>
        <begin position="1"/>
        <end position="22"/>
    </location>
</feature>
<feature type="transmembrane region" description="Helical" evidence="10">
    <location>
        <begin position="344"/>
        <end position="363"/>
    </location>
</feature>
<keyword evidence="8" id="KW-0325">Glycoprotein</keyword>
<dbReference type="InterPro" id="IPR052192">
    <property type="entry name" value="Insect_Ionotropic_Sensory_Rcpt"/>
</dbReference>
<keyword evidence="5 10" id="KW-1133">Transmembrane helix</keyword>
<dbReference type="SUPFAM" id="SSF53850">
    <property type="entry name" value="Periplasmic binding protein-like II"/>
    <property type="match status" value="1"/>
</dbReference>
<evidence type="ECO:0000259" key="12">
    <source>
        <dbReference type="Pfam" id="PF00060"/>
    </source>
</evidence>
<reference evidence="13 14" key="2">
    <citation type="submission" date="2019-01" db="EMBL/GenBank/DDBJ databases">
        <title>The decoding of complex shrimp genome reveals the adaptation for benthos swimmer, frequently molting mechanism and breeding impact on genome.</title>
        <authorList>
            <person name="Sun Y."/>
            <person name="Gao Y."/>
            <person name="Yu Y."/>
        </authorList>
    </citation>
    <scope>NUCLEOTIDE SEQUENCE [LARGE SCALE GENOMIC DNA]</scope>
    <source>
        <tissue evidence="13">Muscle</tissue>
    </source>
</reference>
<evidence type="ECO:0000256" key="8">
    <source>
        <dbReference type="ARBA" id="ARBA00023180"/>
    </source>
</evidence>
<dbReference type="Pfam" id="PF00060">
    <property type="entry name" value="Lig_chan"/>
    <property type="match status" value="1"/>
</dbReference>
<proteinExistence type="inferred from homology"/>
<keyword evidence="7 13" id="KW-0675">Receptor</keyword>
<evidence type="ECO:0000256" key="5">
    <source>
        <dbReference type="ARBA" id="ARBA00022989"/>
    </source>
</evidence>
<comment type="similarity">
    <text evidence="2">Belongs to the glutamate-gated ion channel (TC 1.A.10.1) family.</text>
</comment>
<dbReference type="PANTHER" id="PTHR42643">
    <property type="entry name" value="IONOTROPIC RECEPTOR 20A-RELATED"/>
    <property type="match status" value="1"/>
</dbReference>
<feature type="domain" description="Ionotropic glutamate receptor C-terminal" evidence="12">
    <location>
        <begin position="344"/>
        <end position="652"/>
    </location>
</feature>
<evidence type="ECO:0000256" key="9">
    <source>
        <dbReference type="SAM" id="MobiDB-lite"/>
    </source>
</evidence>
<dbReference type="GO" id="GO:0005886">
    <property type="term" value="C:plasma membrane"/>
    <property type="evidence" value="ECO:0007669"/>
    <property type="project" value="UniProtKB-SubCell"/>
</dbReference>
<evidence type="ECO:0000256" key="4">
    <source>
        <dbReference type="ARBA" id="ARBA00022692"/>
    </source>
</evidence>
<dbReference type="InterPro" id="IPR001320">
    <property type="entry name" value="Iontro_rcpt_C"/>
</dbReference>